<dbReference type="AlphaFoldDB" id="A0A0C3BRW2"/>
<feature type="compositionally biased region" description="Basic and acidic residues" evidence="1">
    <location>
        <begin position="438"/>
        <end position="449"/>
    </location>
</feature>
<gene>
    <name evidence="2" type="ORF">M408DRAFT_90753</name>
</gene>
<feature type="compositionally biased region" description="Low complexity" evidence="1">
    <location>
        <begin position="450"/>
        <end position="461"/>
    </location>
</feature>
<feature type="region of interest" description="Disordered" evidence="1">
    <location>
        <begin position="340"/>
        <end position="359"/>
    </location>
</feature>
<evidence type="ECO:0000313" key="3">
    <source>
        <dbReference type="Proteomes" id="UP000054097"/>
    </source>
</evidence>
<name>A0A0C3BRW2_SERVB</name>
<dbReference type="Proteomes" id="UP000054097">
    <property type="component" value="Unassembled WGS sequence"/>
</dbReference>
<proteinExistence type="predicted"/>
<feature type="region of interest" description="Disordered" evidence="1">
    <location>
        <begin position="438"/>
        <end position="495"/>
    </location>
</feature>
<dbReference type="STRING" id="933852.A0A0C3BRW2"/>
<feature type="region of interest" description="Disordered" evidence="1">
    <location>
        <begin position="247"/>
        <end position="327"/>
    </location>
</feature>
<feature type="compositionally biased region" description="Polar residues" evidence="1">
    <location>
        <begin position="315"/>
        <end position="326"/>
    </location>
</feature>
<dbReference type="OrthoDB" id="21151at2759"/>
<keyword evidence="3" id="KW-1185">Reference proteome</keyword>
<evidence type="ECO:0000313" key="2">
    <source>
        <dbReference type="EMBL" id="KIM34111.1"/>
    </source>
</evidence>
<evidence type="ECO:0000256" key="1">
    <source>
        <dbReference type="SAM" id="MobiDB-lite"/>
    </source>
</evidence>
<feature type="compositionally biased region" description="Polar residues" evidence="1">
    <location>
        <begin position="267"/>
        <end position="286"/>
    </location>
</feature>
<sequence>MAQPVLDEQSPLDDYLRESELDLMPGTLPEYCISSESSNDVAPWVPSSVLSFCHSLESLLCPPANQPTGRQFAERFKYIIISSSLLSAFLSPSSLSPPSSRLAETPSSGSDVNHVPITASALLLFLVAPISLASGHWIITILSVLLANFYFNAAPPANGEKPLQTRSTLESLHSLVEADVAWESAIGEAMALLRRDEEASSSIQWQTPLRVALQSSLQAVTVHVDRVRHLFSPLTSPNELAQMSEMYAPPSPTVSHQSLASPDKLRASSTTTPNKRITWSGPSSKQLARRSTDIQGLLFTRPGSPIPPVPRLPQHPSSPSEGSENSFGALDLDIYKNRTTPQRHSLATPRSAGSLRPSPTAVSRFTAMQSMRNPLSMSSMDAALQAALDSKRFACAHLLALRFDEEEDDLYWEDVRAVMSLLSTSLEDETARLSQAMDEWHHARQRDARPSATSTPSPSSEPEAEPQPPRIPRRTHRQLTSFAPSSSQMAKATTHMDSIASALDRAFGQLETCVSSLRQHDASESSELEQNTEAAMSAYESLRRELGLALRECERARSPILSVLNNSSADVASDEEAPLNSGPLDGTPVSGTQAEDDDFPDSPTRAGASSPPPAYVSRGPSQIVDDATAHLLAGATAGELPPFGADRVFEADSETVNAAANNTTSSSNTSAYAKERSTLSRAERIALAQAKRRSTRASQAQTPVYGGTDIVAELKEVISRVNERKQRMAAVAASLPARRASMALDMADFLESGIADAPDGAVLVSTASTVSP</sequence>
<dbReference type="HOGENOM" id="CLU_012231_0_0_1"/>
<protein>
    <submittedName>
        <fullName evidence="2">Uncharacterized protein</fullName>
    </submittedName>
</protein>
<dbReference type="EMBL" id="KN824277">
    <property type="protein sequence ID" value="KIM34111.1"/>
    <property type="molecule type" value="Genomic_DNA"/>
</dbReference>
<accession>A0A0C3BRW2</accession>
<feature type="compositionally biased region" description="Polar residues" evidence="1">
    <location>
        <begin position="478"/>
        <end position="491"/>
    </location>
</feature>
<feature type="compositionally biased region" description="Pro residues" evidence="1">
    <location>
        <begin position="304"/>
        <end position="313"/>
    </location>
</feature>
<feature type="region of interest" description="Disordered" evidence="1">
    <location>
        <begin position="571"/>
        <end position="620"/>
    </location>
</feature>
<reference evidence="3" key="2">
    <citation type="submission" date="2015-01" db="EMBL/GenBank/DDBJ databases">
        <title>Evolutionary Origins and Diversification of the Mycorrhizal Mutualists.</title>
        <authorList>
            <consortium name="DOE Joint Genome Institute"/>
            <consortium name="Mycorrhizal Genomics Consortium"/>
            <person name="Kohler A."/>
            <person name="Kuo A."/>
            <person name="Nagy L.G."/>
            <person name="Floudas D."/>
            <person name="Copeland A."/>
            <person name="Barry K.W."/>
            <person name="Cichocki N."/>
            <person name="Veneault-Fourrey C."/>
            <person name="LaButti K."/>
            <person name="Lindquist E.A."/>
            <person name="Lipzen A."/>
            <person name="Lundell T."/>
            <person name="Morin E."/>
            <person name="Murat C."/>
            <person name="Riley R."/>
            <person name="Ohm R."/>
            <person name="Sun H."/>
            <person name="Tunlid A."/>
            <person name="Henrissat B."/>
            <person name="Grigoriev I.V."/>
            <person name="Hibbett D.S."/>
            <person name="Martin F."/>
        </authorList>
    </citation>
    <scope>NUCLEOTIDE SEQUENCE [LARGE SCALE GENOMIC DNA]</scope>
    <source>
        <strain evidence="3">MAFF 305830</strain>
    </source>
</reference>
<reference evidence="2 3" key="1">
    <citation type="submission" date="2014-04" db="EMBL/GenBank/DDBJ databases">
        <authorList>
            <consortium name="DOE Joint Genome Institute"/>
            <person name="Kuo A."/>
            <person name="Zuccaro A."/>
            <person name="Kohler A."/>
            <person name="Nagy L.G."/>
            <person name="Floudas D."/>
            <person name="Copeland A."/>
            <person name="Barry K.W."/>
            <person name="Cichocki N."/>
            <person name="Veneault-Fourrey C."/>
            <person name="LaButti K."/>
            <person name="Lindquist E.A."/>
            <person name="Lipzen A."/>
            <person name="Lundell T."/>
            <person name="Morin E."/>
            <person name="Murat C."/>
            <person name="Sun H."/>
            <person name="Tunlid A."/>
            <person name="Henrissat B."/>
            <person name="Grigoriev I.V."/>
            <person name="Hibbett D.S."/>
            <person name="Martin F."/>
            <person name="Nordberg H.P."/>
            <person name="Cantor M.N."/>
            <person name="Hua S.X."/>
        </authorList>
    </citation>
    <scope>NUCLEOTIDE SEQUENCE [LARGE SCALE GENOMIC DNA]</scope>
    <source>
        <strain evidence="2 3">MAFF 305830</strain>
    </source>
</reference>
<organism evidence="2 3">
    <name type="scientific">Serendipita vermifera MAFF 305830</name>
    <dbReference type="NCBI Taxonomy" id="933852"/>
    <lineage>
        <taxon>Eukaryota</taxon>
        <taxon>Fungi</taxon>
        <taxon>Dikarya</taxon>
        <taxon>Basidiomycota</taxon>
        <taxon>Agaricomycotina</taxon>
        <taxon>Agaricomycetes</taxon>
        <taxon>Sebacinales</taxon>
        <taxon>Serendipitaceae</taxon>
        <taxon>Serendipita</taxon>
    </lineage>
</organism>